<name>A0A2G9GZZ6_9LAMI</name>
<proteinExistence type="predicted"/>
<accession>A0A2G9GZZ6</accession>
<gene>
    <name evidence="1" type="ORF">CDL12_16604</name>
</gene>
<dbReference type="EMBL" id="NKXS01003116">
    <property type="protein sequence ID" value="PIN10805.1"/>
    <property type="molecule type" value="Genomic_DNA"/>
</dbReference>
<reference evidence="2" key="1">
    <citation type="journal article" date="2018" name="Gigascience">
        <title>Genome assembly of the Pink Ipe (Handroanthus impetiginosus, Bignoniaceae), a highly valued, ecologically keystone Neotropical timber forest tree.</title>
        <authorList>
            <person name="Silva-Junior O.B."/>
            <person name="Grattapaglia D."/>
            <person name="Novaes E."/>
            <person name="Collevatti R.G."/>
        </authorList>
    </citation>
    <scope>NUCLEOTIDE SEQUENCE [LARGE SCALE GENOMIC DNA]</scope>
    <source>
        <strain evidence="2">cv. UFG-1</strain>
    </source>
</reference>
<comment type="caution">
    <text evidence="1">The sequence shown here is derived from an EMBL/GenBank/DDBJ whole genome shotgun (WGS) entry which is preliminary data.</text>
</comment>
<dbReference type="AlphaFoldDB" id="A0A2G9GZZ6"/>
<protein>
    <submittedName>
        <fullName evidence="1">Uncharacterized protein</fullName>
    </submittedName>
</protein>
<evidence type="ECO:0000313" key="1">
    <source>
        <dbReference type="EMBL" id="PIN10805.1"/>
    </source>
</evidence>
<dbReference type="Proteomes" id="UP000231279">
    <property type="component" value="Unassembled WGS sequence"/>
</dbReference>
<evidence type="ECO:0000313" key="2">
    <source>
        <dbReference type="Proteomes" id="UP000231279"/>
    </source>
</evidence>
<keyword evidence="2" id="KW-1185">Reference proteome</keyword>
<organism evidence="1 2">
    <name type="scientific">Handroanthus impetiginosus</name>
    <dbReference type="NCBI Taxonomy" id="429701"/>
    <lineage>
        <taxon>Eukaryota</taxon>
        <taxon>Viridiplantae</taxon>
        <taxon>Streptophyta</taxon>
        <taxon>Embryophyta</taxon>
        <taxon>Tracheophyta</taxon>
        <taxon>Spermatophyta</taxon>
        <taxon>Magnoliopsida</taxon>
        <taxon>eudicotyledons</taxon>
        <taxon>Gunneridae</taxon>
        <taxon>Pentapetalae</taxon>
        <taxon>asterids</taxon>
        <taxon>lamiids</taxon>
        <taxon>Lamiales</taxon>
        <taxon>Bignoniaceae</taxon>
        <taxon>Crescentiina</taxon>
        <taxon>Tabebuia alliance</taxon>
        <taxon>Handroanthus</taxon>
    </lineage>
</organism>
<sequence>MVTNCFLAVAKCIESDLLDFFPEALSFLSEFQKASRCLANTSPEHRVVKWVCPEAATTKVKFDASVDSRTRSNALAIIARNSYASCIAWNIPESAEAQVAKMACSLCFDLVLGIIANFCRFFKHWKPGSRC</sequence>